<dbReference type="InParanoid" id="A0A6P6XY89"/>
<proteinExistence type="predicted"/>
<organism evidence="3 4">
    <name type="scientific">Dermatophagoides pteronyssinus</name>
    <name type="common">European house dust mite</name>
    <dbReference type="NCBI Taxonomy" id="6956"/>
    <lineage>
        <taxon>Eukaryota</taxon>
        <taxon>Metazoa</taxon>
        <taxon>Ecdysozoa</taxon>
        <taxon>Arthropoda</taxon>
        <taxon>Chelicerata</taxon>
        <taxon>Arachnida</taxon>
        <taxon>Acari</taxon>
        <taxon>Acariformes</taxon>
        <taxon>Sarcoptiformes</taxon>
        <taxon>Astigmata</taxon>
        <taxon>Psoroptidia</taxon>
        <taxon>Analgoidea</taxon>
        <taxon>Pyroglyphidae</taxon>
        <taxon>Dermatophagoidinae</taxon>
        <taxon>Dermatophagoides</taxon>
    </lineage>
</organism>
<dbReference type="InterPro" id="IPR040219">
    <property type="entry name" value="KIAA1143-like"/>
</dbReference>
<dbReference type="InterPro" id="IPR027911">
    <property type="entry name" value="DUF4604"/>
</dbReference>
<reference evidence="4" key="1">
    <citation type="submission" date="2025-08" db="UniProtKB">
        <authorList>
            <consortium name="RefSeq"/>
        </authorList>
    </citation>
    <scope>IDENTIFICATION</scope>
    <source>
        <strain evidence="4">Airmid</strain>
    </source>
</reference>
<dbReference type="AlphaFoldDB" id="A0A6P6XY89"/>
<feature type="compositionally biased region" description="Basic and acidic residues" evidence="1">
    <location>
        <begin position="96"/>
        <end position="105"/>
    </location>
</feature>
<dbReference type="Proteomes" id="UP000515146">
    <property type="component" value="Unplaced"/>
</dbReference>
<dbReference type="RefSeq" id="XP_027198143.1">
    <property type="nucleotide sequence ID" value="XM_027342342.1"/>
</dbReference>
<feature type="domain" description="DUF4604" evidence="2">
    <location>
        <begin position="6"/>
        <end position="159"/>
    </location>
</feature>
<feature type="region of interest" description="Disordered" evidence="1">
    <location>
        <begin position="96"/>
        <end position="139"/>
    </location>
</feature>
<dbReference type="FunCoup" id="A0A6P6XY89">
    <property type="interactions" value="1197"/>
</dbReference>
<evidence type="ECO:0000259" key="2">
    <source>
        <dbReference type="Pfam" id="PF15377"/>
    </source>
</evidence>
<protein>
    <submittedName>
        <fullName evidence="4">Uncharacterized protein KIAA1143 homolog</fullName>
    </submittedName>
</protein>
<dbReference type="OMA" id="KRQVGYR"/>
<keyword evidence="3" id="KW-1185">Reference proteome</keyword>
<evidence type="ECO:0000313" key="4">
    <source>
        <dbReference type="RefSeq" id="XP_027198143.1"/>
    </source>
</evidence>
<evidence type="ECO:0000313" key="3">
    <source>
        <dbReference type="Proteomes" id="UP000515146"/>
    </source>
</evidence>
<accession>A0A6P6XY89</accession>
<feature type="compositionally biased region" description="Low complexity" evidence="1">
    <location>
        <begin position="109"/>
        <end position="130"/>
    </location>
</feature>
<sequence length="164" mass="19308">MAQRKRNIEFAKPEEPSFLKKMKNQMGIQKDFVTIDTKKEKLDKKDLEYRDEEPVYVVEESSGITEKELENFKEQTKQEKEFKKDEELLEQRIIFKKPDKSKINDNDDQQQGSTSTFQTTKKTINSSSSSTMNFRSNLMNKDKIKKVKNSSLLSFDDDDDNDED</sequence>
<dbReference type="PANTHER" id="PTHR31195:SF2">
    <property type="entry name" value="GEO02494P1"/>
    <property type="match status" value="1"/>
</dbReference>
<gene>
    <name evidence="4" type="primary">LOC113792455</name>
</gene>
<dbReference type="KEGG" id="dpte:113792455"/>
<dbReference type="OrthoDB" id="10043580at2759"/>
<name>A0A6P6XY89_DERPT</name>
<dbReference type="PANTHER" id="PTHR31195">
    <property type="entry name" value="GEO02494P1"/>
    <property type="match status" value="1"/>
</dbReference>
<dbReference type="Pfam" id="PF15377">
    <property type="entry name" value="DUF4604"/>
    <property type="match status" value="1"/>
</dbReference>
<evidence type="ECO:0000256" key="1">
    <source>
        <dbReference type="SAM" id="MobiDB-lite"/>
    </source>
</evidence>